<dbReference type="GO" id="GO:0006384">
    <property type="term" value="P:transcription initiation at RNA polymerase III promoter"/>
    <property type="evidence" value="ECO:0007669"/>
    <property type="project" value="InterPro"/>
</dbReference>
<gene>
    <name evidence="3" type="ORF">LshimejAT787_0901150</name>
</gene>
<dbReference type="InterPro" id="IPR044230">
    <property type="entry name" value="GTF3C4"/>
</dbReference>
<feature type="domain" description="Transcription factor IIIC 90kDa subunit N-terminal" evidence="1">
    <location>
        <begin position="26"/>
        <end position="283"/>
    </location>
</feature>
<sequence length="779" mass="85855">MSSPPVYTALNVPTVTSYPSVKCLQWSPDGQACFSTKTAAYIMTPDHGVHFETSTVIKSVSEKDTRDAIPPIGWFRTIIPFDKTDVHRWPEYSQAWGAASLGSIDVALWDATFSPSGLSTDSGCILAALTSNMDLTLWAAAKNYLKGEWIRVFEVTPFLLEAFSGDSSPAGRTAQALKAQITSVVWSQQADFGVIPTPVVDGSVLLAGNRAGSLIFLRYRADKTIQLVHSCPVADTWITNVTISSWTLTMQGTCEAYVAYGTADGAIGLAKVTQSLEVSESQEPGLLLTVESDARLYEPDKAGITALSWIEVPHEGRILVHCKPGLLHVWAPPSPNVSWSGYRTFRLQRQRISTDSSSLHPASGIQYIRRLDALVLTLYDGSFHVFHNLSTEPSIISATGDGAVTSESLSKAVRSVFIQSELNVDFSTMNRITGLASYDGSATFIWIQEAARPSDFSYKHEAKHQSTLVVSRLWDDDDDDAFIHDLDEVLNGAKTAAGLAPLYLLRPFFFRLRDRTKLSALHLRILEVLKLGPDDHSVHVTVPSWPKMTPEFRSTFRRSLTQHLFGRDILLSLRMRLSLADFAWKHSEDEEKQNECGQVAQNLLNTISHRNLRTIIRHLAAAVNLLTPNDIPFVLRMVVQSMLPGSPPDLSAEGENLQAVSQAAVFPDPSLAPVTNIFNELCPACRVEVPLQDITTATCSNGHTWARCSITTFILSTPFVRTCVGCSRKAFLPLSASALPAQNWLPDTARGWVVEELLEAVHRSICHTLMERDEPCSFR</sequence>
<dbReference type="PANTHER" id="PTHR15496">
    <property type="entry name" value="GENERAL TRANSCRIPTION FACTOR 3C POLYPEPTIDE 4 FAMILY"/>
    <property type="match status" value="1"/>
</dbReference>
<dbReference type="SUPFAM" id="SSF50978">
    <property type="entry name" value="WD40 repeat-like"/>
    <property type="match status" value="1"/>
</dbReference>
<dbReference type="Pfam" id="PF12657">
    <property type="entry name" value="TFIIIC_delta"/>
    <property type="match status" value="1"/>
</dbReference>
<proteinExistence type="predicted"/>
<reference evidence="3" key="1">
    <citation type="submission" date="2022-07" db="EMBL/GenBank/DDBJ databases">
        <title>The genome of Lyophyllum shimeji provides insight into the initial evolution of ectomycorrhizal fungal genome.</title>
        <authorList>
            <person name="Kobayashi Y."/>
            <person name="Shibata T."/>
            <person name="Hirakawa H."/>
            <person name="Shigenobu S."/>
            <person name="Nishiyama T."/>
            <person name="Yamada A."/>
            <person name="Hasebe M."/>
            <person name="Kawaguchi M."/>
        </authorList>
    </citation>
    <scope>NUCLEOTIDE SEQUENCE</scope>
    <source>
        <strain evidence="3">AT787</strain>
    </source>
</reference>
<dbReference type="Proteomes" id="UP001063166">
    <property type="component" value="Unassembled WGS sequence"/>
</dbReference>
<dbReference type="PANTHER" id="PTHR15496:SF2">
    <property type="entry name" value="GENERAL TRANSCRIPTION FACTOR 3C POLYPEPTIDE 4"/>
    <property type="match status" value="1"/>
</dbReference>
<protein>
    <submittedName>
        <fullName evidence="3">Transcription factor IIIC subunit delta N-term</fullName>
    </submittedName>
</protein>
<dbReference type="EMBL" id="BRPK01000009">
    <property type="protein sequence ID" value="GLB40900.1"/>
    <property type="molecule type" value="Genomic_DNA"/>
</dbReference>
<comment type="caution">
    <text evidence="3">The sequence shown here is derived from an EMBL/GenBank/DDBJ whole genome shotgun (WGS) entry which is preliminary data.</text>
</comment>
<dbReference type="Pfam" id="PF12660">
    <property type="entry name" value="zf-TFIIIC"/>
    <property type="match status" value="1"/>
</dbReference>
<evidence type="ECO:0000313" key="3">
    <source>
        <dbReference type="EMBL" id="GLB40900.1"/>
    </source>
</evidence>
<dbReference type="AlphaFoldDB" id="A0A9P3UR43"/>
<feature type="domain" description="Transcription factor IIIC putative zinc-finger" evidence="2">
    <location>
        <begin position="679"/>
        <end position="765"/>
    </location>
</feature>
<dbReference type="InterPro" id="IPR024764">
    <property type="entry name" value="TFIIIC_Znf"/>
</dbReference>
<dbReference type="Gene3D" id="2.130.10.10">
    <property type="entry name" value="YVTN repeat-like/Quinoprotein amine dehydrogenase"/>
    <property type="match status" value="1"/>
</dbReference>
<dbReference type="InterPro" id="IPR036322">
    <property type="entry name" value="WD40_repeat_dom_sf"/>
</dbReference>
<dbReference type="GO" id="GO:0004402">
    <property type="term" value="F:histone acetyltransferase activity"/>
    <property type="evidence" value="ECO:0007669"/>
    <property type="project" value="InterPro"/>
</dbReference>
<keyword evidence="4" id="KW-1185">Reference proteome</keyword>
<accession>A0A9P3UR43</accession>
<evidence type="ECO:0000259" key="1">
    <source>
        <dbReference type="Pfam" id="PF12657"/>
    </source>
</evidence>
<evidence type="ECO:0000259" key="2">
    <source>
        <dbReference type="Pfam" id="PF12660"/>
    </source>
</evidence>
<dbReference type="InterPro" id="IPR024761">
    <property type="entry name" value="TFIIIC_delta_N"/>
</dbReference>
<name>A0A9P3UR43_LYOSH</name>
<dbReference type="GO" id="GO:0000127">
    <property type="term" value="C:transcription factor TFIIIC complex"/>
    <property type="evidence" value="ECO:0007669"/>
    <property type="project" value="InterPro"/>
</dbReference>
<dbReference type="OrthoDB" id="421374at2759"/>
<evidence type="ECO:0000313" key="4">
    <source>
        <dbReference type="Proteomes" id="UP001063166"/>
    </source>
</evidence>
<dbReference type="InterPro" id="IPR015943">
    <property type="entry name" value="WD40/YVTN_repeat-like_dom_sf"/>
</dbReference>
<organism evidence="3 4">
    <name type="scientific">Lyophyllum shimeji</name>
    <name type="common">Hon-shimeji</name>
    <name type="synonym">Tricholoma shimeji</name>
    <dbReference type="NCBI Taxonomy" id="47721"/>
    <lineage>
        <taxon>Eukaryota</taxon>
        <taxon>Fungi</taxon>
        <taxon>Dikarya</taxon>
        <taxon>Basidiomycota</taxon>
        <taxon>Agaricomycotina</taxon>
        <taxon>Agaricomycetes</taxon>
        <taxon>Agaricomycetidae</taxon>
        <taxon>Agaricales</taxon>
        <taxon>Tricholomatineae</taxon>
        <taxon>Lyophyllaceae</taxon>
        <taxon>Lyophyllum</taxon>
    </lineage>
</organism>